<dbReference type="STRING" id="268407.PWYN_28355"/>
<dbReference type="eggNOG" id="ENOG50308DR">
    <property type="taxonomic scope" value="Bacteria"/>
</dbReference>
<dbReference type="Proteomes" id="UP000029734">
    <property type="component" value="Unassembled WGS sequence"/>
</dbReference>
<reference evidence="1 2" key="1">
    <citation type="submission" date="2014-08" db="EMBL/GenBank/DDBJ databases">
        <authorList>
            <person name="den Bakker H.C."/>
        </authorList>
    </citation>
    <scope>NUCLEOTIDE SEQUENCE [LARGE SCALE GENOMIC DNA]</scope>
    <source>
        <strain evidence="1 2">DSM 18334</strain>
    </source>
</reference>
<protein>
    <recommendedName>
        <fullName evidence="3">Phospholipase C/D domain-containing protein</fullName>
    </recommendedName>
</protein>
<dbReference type="EMBL" id="JQCR01000003">
    <property type="protein sequence ID" value="KGE18418.1"/>
    <property type="molecule type" value="Genomic_DNA"/>
</dbReference>
<evidence type="ECO:0008006" key="3">
    <source>
        <dbReference type="Google" id="ProtNLM"/>
    </source>
</evidence>
<gene>
    <name evidence="1" type="ORF">PWYN_28355</name>
</gene>
<accession>A0A098M8P1</accession>
<keyword evidence="2" id="KW-1185">Reference proteome</keyword>
<name>A0A098M8P1_9BACL</name>
<organism evidence="1 2">
    <name type="scientific">Paenibacillus wynnii</name>
    <dbReference type="NCBI Taxonomy" id="268407"/>
    <lineage>
        <taxon>Bacteria</taxon>
        <taxon>Bacillati</taxon>
        <taxon>Bacillota</taxon>
        <taxon>Bacilli</taxon>
        <taxon>Bacillales</taxon>
        <taxon>Paenibacillaceae</taxon>
        <taxon>Paenibacillus</taxon>
    </lineage>
</organism>
<reference evidence="1 2" key="2">
    <citation type="submission" date="2014-10" db="EMBL/GenBank/DDBJ databases">
        <title>Comparative genomics of the Paenibacillus odorifer group.</title>
        <authorList>
            <person name="Tsai Y.-C."/>
            <person name="Martin N."/>
            <person name="Korlach J."/>
            <person name="Wiedmann M."/>
        </authorList>
    </citation>
    <scope>NUCLEOTIDE SEQUENCE [LARGE SCALE GENOMIC DNA]</scope>
    <source>
        <strain evidence="1 2">DSM 18334</strain>
    </source>
</reference>
<sequence length="217" mass="25848">MATWVTHFRIAEELINRGLNISKVGFLIGNIGPDCGLMNEDGKFSPPKRVTHFMNDREINAEMFYQQFSLNKIDFTSEKGSYYLGYYVHLITDKEWIKLINIKKEEQVHQAIIGTSEYNHLVKRDWYWLDFKYLKEKQDHIFWTDFQYIKGFTEHLPFFAAGQTNQQIKNITQFYCNTLVPEDHVPVYLKEVEVNYFVKETVNKIQIILTQRMGLHF</sequence>
<proteinExistence type="predicted"/>
<dbReference type="AlphaFoldDB" id="A0A098M8P1"/>
<evidence type="ECO:0000313" key="1">
    <source>
        <dbReference type="EMBL" id="KGE18418.1"/>
    </source>
</evidence>
<comment type="caution">
    <text evidence="1">The sequence shown here is derived from an EMBL/GenBank/DDBJ whole genome shotgun (WGS) entry which is preliminary data.</text>
</comment>
<evidence type="ECO:0000313" key="2">
    <source>
        <dbReference type="Proteomes" id="UP000029734"/>
    </source>
</evidence>